<sequence>MFDYHVHSHFSADCDVHMNEMIDQAVKKGIKELCFTDHIDYDYPDPNFRFEFDVKEYDETVQRLKQRYKGKIDVKKGVEIGIQPHLVDRYTALLQRESFDFIICSMHTTDGFDLHSGKFFEGRTLHEAYETYYTELFTCIQSFNEYSVLGHLDLVKRYRYEPNVYHFHDIIEEIFKTIIPRGKGIEVNTSGFRSGLQSGMPSKDILELYKHLGGEIVTIGSDSHTPNTLGDRYEQTVQLLKEIGFRYVATFENRNPIFHKI</sequence>
<keyword evidence="11" id="KW-1185">Reference proteome</keyword>
<comment type="pathway">
    <text evidence="1 8">Amino-acid biosynthesis; L-histidine biosynthesis; L-histidine from 5-phospho-alpha-D-ribose 1-diphosphate: step 8/9.</text>
</comment>
<organism evidence="10 11">
    <name type="scientific">Fervidibacillus albus</name>
    <dbReference type="NCBI Taxonomy" id="2980026"/>
    <lineage>
        <taxon>Bacteria</taxon>
        <taxon>Bacillati</taxon>
        <taxon>Bacillota</taxon>
        <taxon>Bacilli</taxon>
        <taxon>Bacillales</taxon>
        <taxon>Bacillaceae</taxon>
        <taxon>Fervidibacillus</taxon>
    </lineage>
</organism>
<dbReference type="InterPro" id="IPR010140">
    <property type="entry name" value="Histidinol_P_phosphatase_HisJ"/>
</dbReference>
<proteinExistence type="inferred from homology"/>
<dbReference type="PANTHER" id="PTHR21039">
    <property type="entry name" value="HISTIDINOL PHOSPHATASE-RELATED"/>
    <property type="match status" value="1"/>
</dbReference>
<keyword evidence="5 8" id="KW-0378">Hydrolase</keyword>
<evidence type="ECO:0000313" key="10">
    <source>
        <dbReference type="EMBL" id="WAA10981.1"/>
    </source>
</evidence>
<keyword evidence="4 8" id="KW-0028">Amino-acid biosynthesis</keyword>
<evidence type="ECO:0000259" key="9">
    <source>
        <dbReference type="SMART" id="SM00481"/>
    </source>
</evidence>
<dbReference type="GO" id="GO:0004401">
    <property type="term" value="F:histidinol-phosphatase activity"/>
    <property type="evidence" value="ECO:0007669"/>
    <property type="project" value="UniProtKB-UniRule"/>
</dbReference>
<keyword evidence="6 8" id="KW-0368">Histidine biosynthesis</keyword>
<reference evidence="10" key="1">
    <citation type="submission" date="2022-09" db="EMBL/GenBank/DDBJ databases">
        <title>Complete Genomes of Fervidibacillus albus and Fervidibacillus halotolerans isolated from tidal flat sediments.</title>
        <authorList>
            <person name="Kwon K.K."/>
            <person name="Yang S.-H."/>
            <person name="Park M.J."/>
            <person name="Oh H.-M."/>
        </authorList>
    </citation>
    <scope>NUCLEOTIDE SEQUENCE</scope>
    <source>
        <strain evidence="10">MEBiC13591</strain>
    </source>
</reference>
<evidence type="ECO:0000256" key="2">
    <source>
        <dbReference type="ARBA" id="ARBA00009152"/>
    </source>
</evidence>
<dbReference type="SMART" id="SM00481">
    <property type="entry name" value="POLIIIAc"/>
    <property type="match status" value="1"/>
</dbReference>
<dbReference type="InterPro" id="IPR003141">
    <property type="entry name" value="Pol/His_phosphatase_N"/>
</dbReference>
<evidence type="ECO:0000256" key="8">
    <source>
        <dbReference type="RuleBase" id="RU366003"/>
    </source>
</evidence>
<comment type="catalytic activity">
    <reaction evidence="7 8">
        <text>L-histidinol phosphate + H2O = L-histidinol + phosphate</text>
        <dbReference type="Rhea" id="RHEA:14465"/>
        <dbReference type="ChEBI" id="CHEBI:15377"/>
        <dbReference type="ChEBI" id="CHEBI:43474"/>
        <dbReference type="ChEBI" id="CHEBI:57699"/>
        <dbReference type="ChEBI" id="CHEBI:57980"/>
        <dbReference type="EC" id="3.1.3.15"/>
    </reaction>
</comment>
<dbReference type="Gene3D" id="3.20.20.140">
    <property type="entry name" value="Metal-dependent hydrolases"/>
    <property type="match status" value="1"/>
</dbReference>
<dbReference type="InterPro" id="IPR004013">
    <property type="entry name" value="PHP_dom"/>
</dbReference>
<dbReference type="Proteomes" id="UP001164718">
    <property type="component" value="Chromosome"/>
</dbReference>
<protein>
    <recommendedName>
        <fullName evidence="3 8">Histidinol-phosphatase</fullName>
        <shortName evidence="8">HolPase</shortName>
        <ecNumber evidence="3 8">3.1.3.15</ecNumber>
    </recommendedName>
</protein>
<dbReference type="AlphaFoldDB" id="A0A9E8RWS1"/>
<name>A0A9E8RWS1_9BACI</name>
<comment type="similarity">
    <text evidence="2 8">Belongs to the PHP hydrolase family. HisK subfamily.</text>
</comment>
<dbReference type="PANTHER" id="PTHR21039:SF0">
    <property type="entry name" value="HISTIDINOL-PHOSPHATASE"/>
    <property type="match status" value="1"/>
</dbReference>
<dbReference type="InterPro" id="IPR016195">
    <property type="entry name" value="Pol/histidinol_Pase-like"/>
</dbReference>
<evidence type="ECO:0000256" key="3">
    <source>
        <dbReference type="ARBA" id="ARBA00013085"/>
    </source>
</evidence>
<dbReference type="NCBIfam" id="TIGR01856">
    <property type="entry name" value="hisJ_fam"/>
    <property type="match status" value="1"/>
</dbReference>
<evidence type="ECO:0000256" key="1">
    <source>
        <dbReference type="ARBA" id="ARBA00004970"/>
    </source>
</evidence>
<dbReference type="EC" id="3.1.3.15" evidence="3 8"/>
<evidence type="ECO:0000313" key="11">
    <source>
        <dbReference type="Proteomes" id="UP001164718"/>
    </source>
</evidence>
<evidence type="ECO:0000256" key="7">
    <source>
        <dbReference type="ARBA" id="ARBA00049158"/>
    </source>
</evidence>
<accession>A0A9E8RWS1</accession>
<dbReference type="RefSeq" id="WP_275418794.1">
    <property type="nucleotide sequence ID" value="NZ_CP106878.1"/>
</dbReference>
<dbReference type="KEGG" id="faf:OE104_06640"/>
<dbReference type="SUPFAM" id="SSF89550">
    <property type="entry name" value="PHP domain-like"/>
    <property type="match status" value="1"/>
</dbReference>
<feature type="domain" description="Polymerase/histidinol phosphatase N-terminal" evidence="9">
    <location>
        <begin position="2"/>
        <end position="84"/>
    </location>
</feature>
<evidence type="ECO:0000256" key="6">
    <source>
        <dbReference type="ARBA" id="ARBA00023102"/>
    </source>
</evidence>
<evidence type="ECO:0000256" key="5">
    <source>
        <dbReference type="ARBA" id="ARBA00022801"/>
    </source>
</evidence>
<dbReference type="Pfam" id="PF02811">
    <property type="entry name" value="PHP"/>
    <property type="match status" value="1"/>
</dbReference>
<gene>
    <name evidence="10" type="ORF">OE104_06640</name>
</gene>
<dbReference type="GO" id="GO:0000105">
    <property type="term" value="P:L-histidine biosynthetic process"/>
    <property type="evidence" value="ECO:0007669"/>
    <property type="project" value="UniProtKB-UniRule"/>
</dbReference>
<dbReference type="EMBL" id="CP106878">
    <property type="protein sequence ID" value="WAA10981.1"/>
    <property type="molecule type" value="Genomic_DNA"/>
</dbReference>
<evidence type="ECO:0000256" key="4">
    <source>
        <dbReference type="ARBA" id="ARBA00022605"/>
    </source>
</evidence>
<dbReference type="GO" id="GO:0005737">
    <property type="term" value="C:cytoplasm"/>
    <property type="evidence" value="ECO:0007669"/>
    <property type="project" value="TreeGrafter"/>
</dbReference>